<comment type="caution">
    <text evidence="10">The sequence shown here is derived from an EMBL/GenBank/DDBJ whole genome shotgun (WGS) entry which is preliminary data.</text>
</comment>
<dbReference type="InterPro" id="IPR050250">
    <property type="entry name" value="Macrolide_Exporter_MacB"/>
</dbReference>
<evidence type="ECO:0000256" key="2">
    <source>
        <dbReference type="ARBA" id="ARBA00022475"/>
    </source>
</evidence>
<dbReference type="Pfam" id="PF12704">
    <property type="entry name" value="MacB_PCD"/>
    <property type="match status" value="1"/>
</dbReference>
<dbReference type="Pfam" id="PF02687">
    <property type="entry name" value="FtsX"/>
    <property type="match status" value="1"/>
</dbReference>
<dbReference type="InterPro" id="IPR025857">
    <property type="entry name" value="MacB_PCD"/>
</dbReference>
<evidence type="ECO:0000256" key="5">
    <source>
        <dbReference type="ARBA" id="ARBA00023136"/>
    </source>
</evidence>
<evidence type="ECO:0000256" key="4">
    <source>
        <dbReference type="ARBA" id="ARBA00022989"/>
    </source>
</evidence>
<keyword evidence="4 7" id="KW-1133">Transmembrane helix</keyword>
<dbReference type="PANTHER" id="PTHR30572">
    <property type="entry name" value="MEMBRANE COMPONENT OF TRANSPORTER-RELATED"/>
    <property type="match status" value="1"/>
</dbReference>
<dbReference type="Proteomes" id="UP000176186">
    <property type="component" value="Unassembled WGS sequence"/>
</dbReference>
<evidence type="ECO:0000313" key="11">
    <source>
        <dbReference type="Proteomes" id="UP000176186"/>
    </source>
</evidence>
<dbReference type="PANTHER" id="PTHR30572:SF4">
    <property type="entry name" value="ABC TRANSPORTER PERMEASE YTRF"/>
    <property type="match status" value="1"/>
</dbReference>
<feature type="transmembrane region" description="Helical" evidence="7">
    <location>
        <begin position="362"/>
        <end position="384"/>
    </location>
</feature>
<feature type="transmembrane region" description="Helical" evidence="7">
    <location>
        <begin position="273"/>
        <end position="303"/>
    </location>
</feature>
<dbReference type="STRING" id="1798401.A2363_00625"/>
<evidence type="ECO:0000259" key="8">
    <source>
        <dbReference type="Pfam" id="PF02687"/>
    </source>
</evidence>
<feature type="domain" description="ABC3 transporter permease C-terminal" evidence="8">
    <location>
        <begin position="284"/>
        <end position="394"/>
    </location>
</feature>
<evidence type="ECO:0000256" key="7">
    <source>
        <dbReference type="SAM" id="Phobius"/>
    </source>
</evidence>
<dbReference type="GO" id="GO:0005886">
    <property type="term" value="C:plasma membrane"/>
    <property type="evidence" value="ECO:0007669"/>
    <property type="project" value="UniProtKB-SubCell"/>
</dbReference>
<feature type="transmembrane region" description="Helical" evidence="7">
    <location>
        <begin position="21"/>
        <end position="45"/>
    </location>
</feature>
<protein>
    <recommendedName>
        <fullName evidence="12">Multidrug ABC transporter substrate-binding protein</fullName>
    </recommendedName>
</protein>
<reference evidence="10 11" key="1">
    <citation type="journal article" date="2016" name="Nat. Commun.">
        <title>Thousands of microbial genomes shed light on interconnected biogeochemical processes in an aquifer system.</title>
        <authorList>
            <person name="Anantharaman K."/>
            <person name="Brown C.T."/>
            <person name="Hug L.A."/>
            <person name="Sharon I."/>
            <person name="Castelle C.J."/>
            <person name="Probst A.J."/>
            <person name="Thomas B.C."/>
            <person name="Singh A."/>
            <person name="Wilkins M.J."/>
            <person name="Karaoz U."/>
            <person name="Brodie E.L."/>
            <person name="Williams K.H."/>
            <person name="Hubbard S.S."/>
            <person name="Banfield J.F."/>
        </authorList>
    </citation>
    <scope>NUCLEOTIDE SEQUENCE [LARGE SCALE GENOMIC DNA]</scope>
</reference>
<keyword evidence="2" id="KW-1003">Cell membrane</keyword>
<dbReference type="AlphaFoldDB" id="A0A1F6BC01"/>
<accession>A0A1F6BC01</accession>
<feature type="domain" description="MacB-like periplasmic core" evidence="9">
    <location>
        <begin position="22"/>
        <end position="247"/>
    </location>
</feature>
<dbReference type="InterPro" id="IPR003838">
    <property type="entry name" value="ABC3_permease_C"/>
</dbReference>
<sequence length="401" mass="42940">MNLSEYIKLALRALRTNKVRAILTMLGIIIGVSSVILLVSIGTGLQEYVTTQFQSLGANTIFVMPGKIDLKNMQSAGTSMMTVSKLEVSDIEDIQRGSSVVAFASPAVAGAGIITYRGKTISTELAGIWENYFQIMNFTAESGDLIRQSDVERTRKVIVLGDKPATDLFGDSDPVGSYVSLGGVRYLVKGRLAAKGSGGAMGANIDDHAFIPYTTALRQFNQSKPYMIVVKTLSQADVEQASVDINRVLLRRLKEDDFTVMKQTDLLNTITQFLSVITVALGGIAAISLLVGGIGIMNIMLVSVTERTREIGLRKAVGATPRDILAQFLIEAIILSLFGGIIGIIIGALGSLALNAVIKTYITPWSVMLASGFSALIGIIFGVAPAIRASKLDPIEALRYE</sequence>
<dbReference type="GO" id="GO:0022857">
    <property type="term" value="F:transmembrane transporter activity"/>
    <property type="evidence" value="ECO:0007669"/>
    <property type="project" value="TreeGrafter"/>
</dbReference>
<evidence type="ECO:0000256" key="3">
    <source>
        <dbReference type="ARBA" id="ARBA00022692"/>
    </source>
</evidence>
<proteinExistence type="inferred from homology"/>
<dbReference type="EMBL" id="MFKE01000030">
    <property type="protein sequence ID" value="OGG34430.1"/>
    <property type="molecule type" value="Genomic_DNA"/>
</dbReference>
<gene>
    <name evidence="10" type="ORF">A2363_00625</name>
</gene>
<comment type="subcellular location">
    <subcellularLocation>
        <location evidence="1">Cell membrane</location>
        <topology evidence="1">Multi-pass membrane protein</topology>
    </subcellularLocation>
</comment>
<evidence type="ECO:0008006" key="12">
    <source>
        <dbReference type="Google" id="ProtNLM"/>
    </source>
</evidence>
<evidence type="ECO:0000313" key="10">
    <source>
        <dbReference type="EMBL" id="OGG34430.1"/>
    </source>
</evidence>
<name>A0A1F6BC01_9BACT</name>
<keyword evidence="5 7" id="KW-0472">Membrane</keyword>
<organism evidence="10 11">
    <name type="scientific">Candidatus Gottesmanbacteria bacterium RIFOXYB1_FULL_47_11</name>
    <dbReference type="NCBI Taxonomy" id="1798401"/>
    <lineage>
        <taxon>Bacteria</taxon>
        <taxon>Candidatus Gottesmaniibacteriota</taxon>
    </lineage>
</organism>
<evidence type="ECO:0000256" key="6">
    <source>
        <dbReference type="ARBA" id="ARBA00038076"/>
    </source>
</evidence>
<evidence type="ECO:0000259" key="9">
    <source>
        <dbReference type="Pfam" id="PF12704"/>
    </source>
</evidence>
<evidence type="ECO:0000256" key="1">
    <source>
        <dbReference type="ARBA" id="ARBA00004651"/>
    </source>
</evidence>
<comment type="similarity">
    <text evidence="6">Belongs to the ABC-4 integral membrane protein family.</text>
</comment>
<feature type="transmembrane region" description="Helical" evidence="7">
    <location>
        <begin position="324"/>
        <end position="350"/>
    </location>
</feature>
<keyword evidence="3 7" id="KW-0812">Transmembrane</keyword>